<proteinExistence type="predicted"/>
<sequence>MVLVLQFSVLITASVSFATKVDDDIPDPSIKCGECPCGNPCNQQLPPPPLPPSSPPPPPALPPPPPPPPPEQYCSPPPPPPRFVYTASTSPPPPPRWIYVTADPRNSHPFNLQIYSNAAHDRLRNFRAFPLVSCIAALILLVFW</sequence>
<reference evidence="3" key="1">
    <citation type="submission" date="2020-06" db="EMBL/GenBank/DDBJ databases">
        <authorList>
            <person name="Li T."/>
            <person name="Hu X."/>
            <person name="Zhang T."/>
            <person name="Song X."/>
            <person name="Zhang H."/>
            <person name="Dai N."/>
            <person name="Sheng W."/>
            <person name="Hou X."/>
            <person name="Wei L."/>
        </authorList>
    </citation>
    <scope>NUCLEOTIDE SEQUENCE</scope>
    <source>
        <strain evidence="3">3651</strain>
        <tissue evidence="3">Leaf</tissue>
    </source>
</reference>
<evidence type="ECO:0000313" key="4">
    <source>
        <dbReference type="Proteomes" id="UP001293254"/>
    </source>
</evidence>
<organism evidence="3 4">
    <name type="scientific">Sesamum alatum</name>
    <dbReference type="NCBI Taxonomy" id="300844"/>
    <lineage>
        <taxon>Eukaryota</taxon>
        <taxon>Viridiplantae</taxon>
        <taxon>Streptophyta</taxon>
        <taxon>Embryophyta</taxon>
        <taxon>Tracheophyta</taxon>
        <taxon>Spermatophyta</taxon>
        <taxon>Magnoliopsida</taxon>
        <taxon>eudicotyledons</taxon>
        <taxon>Gunneridae</taxon>
        <taxon>Pentapetalae</taxon>
        <taxon>asterids</taxon>
        <taxon>lamiids</taxon>
        <taxon>Lamiales</taxon>
        <taxon>Pedaliaceae</taxon>
        <taxon>Sesamum</taxon>
    </lineage>
</organism>
<name>A0AAE1YAD3_9LAMI</name>
<feature type="compositionally biased region" description="Pro residues" evidence="1">
    <location>
        <begin position="45"/>
        <end position="82"/>
    </location>
</feature>
<dbReference type="PANTHER" id="PTHR35094">
    <property type="entry name" value="LEUCINE-RICH REPEAT EXTENSIN-LIKE PROTEIN 2"/>
    <property type="match status" value="1"/>
</dbReference>
<accession>A0AAE1YAD3</accession>
<protein>
    <submittedName>
        <fullName evidence="3">Uncharacterized protein</fullName>
    </submittedName>
</protein>
<evidence type="ECO:0000256" key="1">
    <source>
        <dbReference type="SAM" id="MobiDB-lite"/>
    </source>
</evidence>
<dbReference type="AlphaFoldDB" id="A0AAE1YAD3"/>
<dbReference type="EMBL" id="JACGWO010000005">
    <property type="protein sequence ID" value="KAK4426564.1"/>
    <property type="molecule type" value="Genomic_DNA"/>
</dbReference>
<gene>
    <name evidence="3" type="ORF">Salat_1425000</name>
</gene>
<dbReference type="Proteomes" id="UP001293254">
    <property type="component" value="Unassembled WGS sequence"/>
</dbReference>
<feature type="signal peptide" evidence="2">
    <location>
        <begin position="1"/>
        <end position="18"/>
    </location>
</feature>
<keyword evidence="4" id="KW-1185">Reference proteome</keyword>
<keyword evidence="2" id="KW-0732">Signal</keyword>
<dbReference type="PANTHER" id="PTHR35094:SF7">
    <property type="entry name" value="LEUCINE-RICH REPEAT EXTENSIN-LIKE PROTEIN 2"/>
    <property type="match status" value="1"/>
</dbReference>
<evidence type="ECO:0000256" key="2">
    <source>
        <dbReference type="SAM" id="SignalP"/>
    </source>
</evidence>
<evidence type="ECO:0000313" key="3">
    <source>
        <dbReference type="EMBL" id="KAK4426564.1"/>
    </source>
</evidence>
<feature type="region of interest" description="Disordered" evidence="1">
    <location>
        <begin position="43"/>
        <end position="93"/>
    </location>
</feature>
<feature type="chain" id="PRO_5041969501" evidence="2">
    <location>
        <begin position="19"/>
        <end position="144"/>
    </location>
</feature>
<comment type="caution">
    <text evidence="3">The sequence shown here is derived from an EMBL/GenBank/DDBJ whole genome shotgun (WGS) entry which is preliminary data.</text>
</comment>
<reference evidence="3" key="2">
    <citation type="journal article" date="2024" name="Plant">
        <title>Genomic evolution and insights into agronomic trait innovations of Sesamum species.</title>
        <authorList>
            <person name="Miao H."/>
            <person name="Wang L."/>
            <person name="Qu L."/>
            <person name="Liu H."/>
            <person name="Sun Y."/>
            <person name="Le M."/>
            <person name="Wang Q."/>
            <person name="Wei S."/>
            <person name="Zheng Y."/>
            <person name="Lin W."/>
            <person name="Duan Y."/>
            <person name="Cao H."/>
            <person name="Xiong S."/>
            <person name="Wang X."/>
            <person name="Wei L."/>
            <person name="Li C."/>
            <person name="Ma Q."/>
            <person name="Ju M."/>
            <person name="Zhao R."/>
            <person name="Li G."/>
            <person name="Mu C."/>
            <person name="Tian Q."/>
            <person name="Mei H."/>
            <person name="Zhang T."/>
            <person name="Gao T."/>
            <person name="Zhang H."/>
        </authorList>
    </citation>
    <scope>NUCLEOTIDE SEQUENCE</scope>
    <source>
        <strain evidence="3">3651</strain>
    </source>
</reference>